<proteinExistence type="predicted"/>
<feature type="compositionally biased region" description="Polar residues" evidence="1">
    <location>
        <begin position="20"/>
        <end position="33"/>
    </location>
</feature>
<dbReference type="InterPro" id="IPR005247">
    <property type="entry name" value="YbhB_YbcL/LppC-like"/>
</dbReference>
<dbReference type="PANTHER" id="PTHR30289:SF1">
    <property type="entry name" value="PEBP (PHOSPHATIDYLETHANOLAMINE-BINDING PROTEIN) FAMILY PROTEIN"/>
    <property type="match status" value="1"/>
</dbReference>
<feature type="region of interest" description="Disordered" evidence="1">
    <location>
        <begin position="15"/>
        <end position="34"/>
    </location>
</feature>
<dbReference type="EMBL" id="CM026428">
    <property type="protein sequence ID" value="KAG0567973.1"/>
    <property type="molecule type" value="Genomic_DNA"/>
</dbReference>
<keyword evidence="3" id="KW-1185">Reference proteome</keyword>
<evidence type="ECO:0000313" key="2">
    <source>
        <dbReference type="EMBL" id="KAG0567973.1"/>
    </source>
</evidence>
<dbReference type="AlphaFoldDB" id="A0A8T0H968"/>
<feature type="region of interest" description="Disordered" evidence="1">
    <location>
        <begin position="171"/>
        <end position="197"/>
    </location>
</feature>
<dbReference type="Proteomes" id="UP000822688">
    <property type="component" value="Chromosome 7"/>
</dbReference>
<dbReference type="CDD" id="cd00865">
    <property type="entry name" value="PEBP_bact_arch"/>
    <property type="match status" value="1"/>
</dbReference>
<evidence type="ECO:0000256" key="1">
    <source>
        <dbReference type="SAM" id="MobiDB-lite"/>
    </source>
</evidence>
<organism evidence="2 3">
    <name type="scientific">Ceratodon purpureus</name>
    <name type="common">Fire moss</name>
    <name type="synonym">Dicranum purpureum</name>
    <dbReference type="NCBI Taxonomy" id="3225"/>
    <lineage>
        <taxon>Eukaryota</taxon>
        <taxon>Viridiplantae</taxon>
        <taxon>Streptophyta</taxon>
        <taxon>Embryophyta</taxon>
        <taxon>Bryophyta</taxon>
        <taxon>Bryophytina</taxon>
        <taxon>Bryopsida</taxon>
        <taxon>Dicranidae</taxon>
        <taxon>Pseudoditrichales</taxon>
        <taxon>Ditrichaceae</taxon>
        <taxon>Ceratodon</taxon>
    </lineage>
</organism>
<dbReference type="PANTHER" id="PTHR30289">
    <property type="entry name" value="UNCHARACTERIZED PROTEIN YBCL-RELATED"/>
    <property type="match status" value="1"/>
</dbReference>
<dbReference type="InterPro" id="IPR008914">
    <property type="entry name" value="PEBP"/>
</dbReference>
<sequence>MEAMFITSKAIKNGDRIPPQYTQEGQGAKSNISPPLEWYNVPEEAKCLALIMEDPEPQMENSPTSFTHWIVYNIPPTTKGLPEGFTTKGHDDSQDDSLSIREGMNDFKVPRYTGPNPPVGDHNYEFHLYALDDLPKVPKRPNKDRLLEAMEGHILEEAVLVGHYNKDHYGTDGVKGYHPTGQPNHSGPGRAQLKSQH</sequence>
<dbReference type="SUPFAM" id="SSF49777">
    <property type="entry name" value="PEBP-like"/>
    <property type="match status" value="1"/>
</dbReference>
<reference evidence="2" key="1">
    <citation type="submission" date="2020-06" db="EMBL/GenBank/DDBJ databases">
        <title>WGS assembly of Ceratodon purpureus strain R40.</title>
        <authorList>
            <person name="Carey S.B."/>
            <person name="Jenkins J."/>
            <person name="Shu S."/>
            <person name="Lovell J.T."/>
            <person name="Sreedasyam A."/>
            <person name="Maumus F."/>
            <person name="Tiley G.P."/>
            <person name="Fernandez-Pozo N."/>
            <person name="Barry K."/>
            <person name="Chen C."/>
            <person name="Wang M."/>
            <person name="Lipzen A."/>
            <person name="Daum C."/>
            <person name="Saski C.A."/>
            <person name="Payton A.C."/>
            <person name="Mcbreen J.C."/>
            <person name="Conrad R.E."/>
            <person name="Kollar L.M."/>
            <person name="Olsson S."/>
            <person name="Huttunen S."/>
            <person name="Landis J.B."/>
            <person name="Wickett N.J."/>
            <person name="Johnson M.G."/>
            <person name="Rensing S.A."/>
            <person name="Grimwood J."/>
            <person name="Schmutz J."/>
            <person name="Mcdaniel S.F."/>
        </authorList>
    </citation>
    <scope>NUCLEOTIDE SEQUENCE</scope>
    <source>
        <strain evidence="2">R40</strain>
    </source>
</reference>
<name>A0A8T0H968_CERPU</name>
<evidence type="ECO:0008006" key="4">
    <source>
        <dbReference type="Google" id="ProtNLM"/>
    </source>
</evidence>
<dbReference type="InterPro" id="IPR036610">
    <property type="entry name" value="PEBP-like_sf"/>
</dbReference>
<comment type="caution">
    <text evidence="2">The sequence shown here is derived from an EMBL/GenBank/DDBJ whole genome shotgun (WGS) entry which is preliminary data.</text>
</comment>
<dbReference type="NCBIfam" id="TIGR00481">
    <property type="entry name" value="YbhB/YbcL family Raf kinase inhibitor-like protein"/>
    <property type="match status" value="1"/>
</dbReference>
<dbReference type="Pfam" id="PF01161">
    <property type="entry name" value="PBP"/>
    <property type="match status" value="1"/>
</dbReference>
<dbReference type="OrthoDB" id="10251855at2759"/>
<accession>A0A8T0H968</accession>
<protein>
    <recommendedName>
        <fullName evidence="4">YbhB/YbcL family Raf kinase inhibitor-like protein</fullName>
    </recommendedName>
</protein>
<evidence type="ECO:0000313" key="3">
    <source>
        <dbReference type="Proteomes" id="UP000822688"/>
    </source>
</evidence>
<dbReference type="Gene3D" id="3.90.280.10">
    <property type="entry name" value="PEBP-like"/>
    <property type="match status" value="1"/>
</dbReference>
<gene>
    <name evidence="2" type="ORF">KC19_7G176200</name>
</gene>